<evidence type="ECO:0000313" key="8">
    <source>
        <dbReference type="Proteomes" id="UP000663866"/>
    </source>
</evidence>
<sequence>MQKLSQRFICKVFFGYDTSVDLISYLKQMGFNDDLRQSILLGIVQPSGISSLINYNLPTNNNIRFPYYLYRIKEEELIFQDEKINKMISLPSLSKGTHICISIYGCRCHSEEL</sequence>
<evidence type="ECO:0000313" key="3">
    <source>
        <dbReference type="EMBL" id="CAF2060099.1"/>
    </source>
</evidence>
<evidence type="ECO:0000313" key="2">
    <source>
        <dbReference type="EMBL" id="CAF1980149.1"/>
    </source>
</evidence>
<dbReference type="EMBL" id="CAJOBH010000511">
    <property type="protein sequence ID" value="CAF3797642.1"/>
    <property type="molecule type" value="Genomic_DNA"/>
</dbReference>
<evidence type="ECO:0000313" key="6">
    <source>
        <dbReference type="EMBL" id="CAF3847444.1"/>
    </source>
</evidence>
<gene>
    <name evidence="5" type="ORF">BYL167_LOCUS2813</name>
    <name evidence="1" type="ORF">CJN711_LOCUS6912</name>
    <name evidence="6" type="ORF">OVN521_LOCUS6646</name>
    <name evidence="4" type="ORF">UXM345_LOCUS2283</name>
    <name evidence="3" type="ORF">WKI299_LOCUS11965</name>
    <name evidence="2" type="ORF">XDN619_LOCUS2330</name>
</gene>
<organism evidence="3 7">
    <name type="scientific">Rotaria magnacalcarata</name>
    <dbReference type="NCBI Taxonomy" id="392030"/>
    <lineage>
        <taxon>Eukaryota</taxon>
        <taxon>Metazoa</taxon>
        <taxon>Spiralia</taxon>
        <taxon>Gnathifera</taxon>
        <taxon>Rotifera</taxon>
        <taxon>Eurotatoria</taxon>
        <taxon>Bdelloidea</taxon>
        <taxon>Philodinida</taxon>
        <taxon>Philodinidae</taxon>
        <taxon>Rotaria</taxon>
    </lineage>
</organism>
<dbReference type="Proteomes" id="UP000663887">
    <property type="component" value="Unassembled WGS sequence"/>
</dbReference>
<dbReference type="Proteomes" id="UP000663842">
    <property type="component" value="Unassembled WGS sequence"/>
</dbReference>
<name>A0A816QI36_9BILA</name>
<dbReference type="Proteomes" id="UP000663855">
    <property type="component" value="Unassembled WGS sequence"/>
</dbReference>
<dbReference type="Proteomes" id="UP000663866">
    <property type="component" value="Unassembled WGS sequence"/>
</dbReference>
<accession>A0A816QI36</accession>
<dbReference type="EMBL" id="CAJOBF010000136">
    <property type="protein sequence ID" value="CAF3756017.1"/>
    <property type="molecule type" value="Genomic_DNA"/>
</dbReference>
<comment type="caution">
    <text evidence="3">The sequence shown here is derived from an EMBL/GenBank/DDBJ whole genome shotgun (WGS) entry which is preliminary data.</text>
</comment>
<dbReference type="AlphaFoldDB" id="A0A816QI36"/>
<evidence type="ECO:0000313" key="1">
    <source>
        <dbReference type="EMBL" id="CAF1096096.1"/>
    </source>
</evidence>
<dbReference type="Proteomes" id="UP000681967">
    <property type="component" value="Unassembled WGS sequence"/>
</dbReference>
<keyword evidence="8" id="KW-1185">Reference proteome</keyword>
<dbReference type="EMBL" id="CAJOBG010000703">
    <property type="protein sequence ID" value="CAF3847444.1"/>
    <property type="molecule type" value="Genomic_DNA"/>
</dbReference>
<protein>
    <submittedName>
        <fullName evidence="3">Uncharacterized protein</fullName>
    </submittedName>
</protein>
<evidence type="ECO:0000313" key="4">
    <source>
        <dbReference type="EMBL" id="CAF3756017.1"/>
    </source>
</evidence>
<proteinExistence type="predicted"/>
<reference evidence="3" key="1">
    <citation type="submission" date="2021-02" db="EMBL/GenBank/DDBJ databases">
        <authorList>
            <person name="Nowell W R."/>
        </authorList>
    </citation>
    <scope>NUCLEOTIDE SEQUENCE</scope>
</reference>
<dbReference type="EMBL" id="CAJNRF010004469">
    <property type="protein sequence ID" value="CAF2060099.1"/>
    <property type="molecule type" value="Genomic_DNA"/>
</dbReference>
<evidence type="ECO:0000313" key="5">
    <source>
        <dbReference type="EMBL" id="CAF3797642.1"/>
    </source>
</evidence>
<dbReference type="EMBL" id="CAJNRG010000109">
    <property type="protein sequence ID" value="CAF1980149.1"/>
    <property type="molecule type" value="Genomic_DNA"/>
</dbReference>
<dbReference type="Proteomes" id="UP000663856">
    <property type="component" value="Unassembled WGS sequence"/>
</dbReference>
<evidence type="ECO:0000313" key="7">
    <source>
        <dbReference type="Proteomes" id="UP000663856"/>
    </source>
</evidence>
<dbReference type="EMBL" id="CAJNOV010002258">
    <property type="protein sequence ID" value="CAF1096096.1"/>
    <property type="molecule type" value="Genomic_DNA"/>
</dbReference>